<dbReference type="OrthoDB" id="9810615at2"/>
<evidence type="ECO:0008006" key="3">
    <source>
        <dbReference type="Google" id="ProtNLM"/>
    </source>
</evidence>
<dbReference type="InterPro" id="IPR029063">
    <property type="entry name" value="SAM-dependent_MTases_sf"/>
</dbReference>
<dbReference type="AlphaFoldDB" id="A0A1M7N6D1"/>
<sequence>MKNYVVESYENYKEEDRLTTNNARKIEFITTTRIFDELFRNHSKILDCAAGTGAYAFYLADQGYDVTATDMISILMQNWHSKLFKLVY</sequence>
<keyword evidence="2" id="KW-1185">Reference proteome</keyword>
<reference evidence="1 2" key="1">
    <citation type="submission" date="2016-11" db="EMBL/GenBank/DDBJ databases">
        <authorList>
            <person name="Jaros S."/>
            <person name="Januszkiewicz K."/>
            <person name="Wedrychowicz H."/>
        </authorList>
    </citation>
    <scope>NUCLEOTIDE SEQUENCE [LARGE SCALE GENOMIC DNA]</scope>
    <source>
        <strain evidence="1 2">DSM 15930</strain>
    </source>
</reference>
<dbReference type="STRING" id="1120996.SAMN02746066_04251"/>
<protein>
    <recommendedName>
        <fullName evidence="3">Methyltransferase domain-containing protein</fullName>
    </recommendedName>
</protein>
<evidence type="ECO:0000313" key="1">
    <source>
        <dbReference type="EMBL" id="SHM99004.1"/>
    </source>
</evidence>
<organism evidence="1 2">
    <name type="scientific">Anaerosporobacter mobilis DSM 15930</name>
    <dbReference type="NCBI Taxonomy" id="1120996"/>
    <lineage>
        <taxon>Bacteria</taxon>
        <taxon>Bacillati</taxon>
        <taxon>Bacillota</taxon>
        <taxon>Clostridia</taxon>
        <taxon>Lachnospirales</taxon>
        <taxon>Lachnospiraceae</taxon>
        <taxon>Anaerosporobacter</taxon>
    </lineage>
</organism>
<name>A0A1M7N6D1_9FIRM</name>
<gene>
    <name evidence="1" type="ORF">SAMN02746066_04251</name>
</gene>
<dbReference type="Gene3D" id="3.40.50.150">
    <property type="entry name" value="Vaccinia Virus protein VP39"/>
    <property type="match status" value="1"/>
</dbReference>
<evidence type="ECO:0000313" key="2">
    <source>
        <dbReference type="Proteomes" id="UP000184038"/>
    </source>
</evidence>
<proteinExistence type="predicted"/>
<dbReference type="EMBL" id="FRCP01000025">
    <property type="protein sequence ID" value="SHM99004.1"/>
    <property type="molecule type" value="Genomic_DNA"/>
</dbReference>
<dbReference type="Proteomes" id="UP000184038">
    <property type="component" value="Unassembled WGS sequence"/>
</dbReference>
<dbReference type="RefSeq" id="WP_073291156.1">
    <property type="nucleotide sequence ID" value="NZ_FRCP01000025.1"/>
</dbReference>
<dbReference type="SUPFAM" id="SSF53335">
    <property type="entry name" value="S-adenosyl-L-methionine-dependent methyltransferases"/>
    <property type="match status" value="1"/>
</dbReference>
<accession>A0A1M7N6D1</accession>